<evidence type="ECO:0000313" key="3">
    <source>
        <dbReference type="Proteomes" id="UP000008070"/>
    </source>
</evidence>
<protein>
    <submittedName>
        <fullName evidence="2">Uncharacterized protein</fullName>
    </submittedName>
</protein>
<sequence length="95" mass="10404">MTGLRVGGCTPKWSANCPRGHHHRRGGHGTCLRVSFALWLPVVSGEPVNRHMLDGSRLACQFLGVRQHRIRPFSKLGTGSSSEFRQTSIREAGPG</sequence>
<feature type="compositionally biased region" description="Polar residues" evidence="1">
    <location>
        <begin position="77"/>
        <end position="89"/>
    </location>
</feature>
<proteinExistence type="predicted"/>
<dbReference type="EMBL" id="FP103042">
    <property type="protein sequence ID" value="CAX26279.1"/>
    <property type="molecule type" value="Genomic_DNA"/>
</dbReference>
<evidence type="ECO:0000313" key="2">
    <source>
        <dbReference type="EMBL" id="CAX26279.1"/>
    </source>
</evidence>
<feature type="region of interest" description="Disordered" evidence="1">
    <location>
        <begin position="74"/>
        <end position="95"/>
    </location>
</feature>
<dbReference type="AlphaFoldDB" id="C7CGG7"/>
<accession>C7CGG7</accession>
<reference evidence="3" key="1">
    <citation type="journal article" date="2009" name="PLoS ONE">
        <title>Methylobacterium genome sequences: a reference blueprint to investigate microbial metabolism of C1 compounds from natural and industrial sources.</title>
        <authorList>
            <person name="Vuilleumier S."/>
            <person name="Chistoserdova L."/>
            <person name="Lee M.-C."/>
            <person name="Bringel F."/>
            <person name="Lajus A."/>
            <person name="Zhou Y."/>
            <person name="Gourion B."/>
            <person name="Barbe V."/>
            <person name="Chang J."/>
            <person name="Cruveiller S."/>
            <person name="Dossat C."/>
            <person name="Gillett W."/>
            <person name="Gruffaz C."/>
            <person name="Haugen E."/>
            <person name="Hourcade E."/>
            <person name="Levy R."/>
            <person name="Mangenot S."/>
            <person name="Muller E."/>
            <person name="Nadalig T."/>
            <person name="Pagni M."/>
            <person name="Penny C."/>
            <person name="Peyraud R."/>
            <person name="Robinson D.G."/>
            <person name="Roche D."/>
            <person name="Rouy Z."/>
            <person name="Saenampechek C."/>
            <person name="Salvignol G."/>
            <person name="Vallenet D."/>
            <person name="Wu Z."/>
            <person name="Marx C.J."/>
            <person name="Vorholt J.A."/>
            <person name="Olson M.V."/>
            <person name="Kaul R."/>
            <person name="Weissenbach J."/>
            <person name="Medigue C."/>
            <person name="Lidstrom M.E."/>
        </authorList>
    </citation>
    <scope>NUCLEOTIDE SEQUENCE [LARGE SCALE GENOMIC DNA]</scope>
    <source>
        <strain evidence="3">DSM 6343 / CIP 106787 / DM4</strain>
    </source>
</reference>
<dbReference type="HOGENOM" id="CLU_2369598_0_0_5"/>
<dbReference type="Proteomes" id="UP000008070">
    <property type="component" value="Chromosome"/>
</dbReference>
<dbReference type="KEGG" id="mdi:METDI4657"/>
<evidence type="ECO:0000256" key="1">
    <source>
        <dbReference type="SAM" id="MobiDB-lite"/>
    </source>
</evidence>
<name>C7CGG7_METED</name>
<organism evidence="2 3">
    <name type="scientific">Methylorubrum extorquens (strain DSM 6343 / CIP 106787 / DM4)</name>
    <name type="common">Methylobacterium extorquens</name>
    <dbReference type="NCBI Taxonomy" id="661410"/>
    <lineage>
        <taxon>Bacteria</taxon>
        <taxon>Pseudomonadati</taxon>
        <taxon>Pseudomonadota</taxon>
        <taxon>Alphaproteobacteria</taxon>
        <taxon>Hyphomicrobiales</taxon>
        <taxon>Methylobacteriaceae</taxon>
        <taxon>Methylorubrum</taxon>
    </lineage>
</organism>
<gene>
    <name evidence="2" type="ORF">METD_I4657</name>
</gene>